<comment type="caution">
    <text evidence="2">The sequence shown here is derived from an EMBL/GenBank/DDBJ whole genome shotgun (WGS) entry which is preliminary data.</text>
</comment>
<evidence type="ECO:0000313" key="2">
    <source>
        <dbReference type="EMBL" id="GAA0914846.1"/>
    </source>
</evidence>
<proteinExistence type="predicted"/>
<dbReference type="EMBL" id="BAAAHG010000021">
    <property type="protein sequence ID" value="GAA0914846.1"/>
    <property type="molecule type" value="Genomic_DNA"/>
</dbReference>
<accession>A0ABN1NQQ5</accession>
<gene>
    <name evidence="2" type="ORF">GCM10009549_29700</name>
</gene>
<name>A0ABN1NQQ5_9ACTN</name>
<reference evidence="2 3" key="1">
    <citation type="journal article" date="2019" name="Int. J. Syst. Evol. Microbiol.">
        <title>The Global Catalogue of Microorganisms (GCM) 10K type strain sequencing project: providing services to taxonomists for standard genome sequencing and annotation.</title>
        <authorList>
            <consortium name="The Broad Institute Genomics Platform"/>
            <consortium name="The Broad Institute Genome Sequencing Center for Infectious Disease"/>
            <person name="Wu L."/>
            <person name="Ma J."/>
        </authorList>
    </citation>
    <scope>NUCLEOTIDE SEQUENCE [LARGE SCALE GENOMIC DNA]</scope>
    <source>
        <strain evidence="2 3">JCM 10673</strain>
    </source>
</reference>
<feature type="region of interest" description="Disordered" evidence="1">
    <location>
        <begin position="39"/>
        <end position="87"/>
    </location>
</feature>
<evidence type="ECO:0000313" key="3">
    <source>
        <dbReference type="Proteomes" id="UP001501005"/>
    </source>
</evidence>
<sequence>MSSSGYVFDLENDTSFEWLTAGSLAKKRGKAPRKAGIRFSGAGTARRVPPRARGRHAPSGFRGQGVPAACPSLSGPGSVSRRTPWAP</sequence>
<organism evidence="2 3">
    <name type="scientific">Streptomyces thermoalcalitolerans</name>
    <dbReference type="NCBI Taxonomy" id="65605"/>
    <lineage>
        <taxon>Bacteria</taxon>
        <taxon>Bacillati</taxon>
        <taxon>Actinomycetota</taxon>
        <taxon>Actinomycetes</taxon>
        <taxon>Kitasatosporales</taxon>
        <taxon>Streptomycetaceae</taxon>
        <taxon>Streptomyces</taxon>
    </lineage>
</organism>
<keyword evidence="3" id="KW-1185">Reference proteome</keyword>
<protein>
    <submittedName>
        <fullName evidence="2">Uncharacterized protein</fullName>
    </submittedName>
</protein>
<evidence type="ECO:0000256" key="1">
    <source>
        <dbReference type="SAM" id="MobiDB-lite"/>
    </source>
</evidence>
<dbReference type="Proteomes" id="UP001501005">
    <property type="component" value="Unassembled WGS sequence"/>
</dbReference>